<dbReference type="PANTHER" id="PTHR43273:SF3">
    <property type="entry name" value="ANAEROBIC SULFATASE-MATURATING ENZYME HOMOLOG ASLB-RELATED"/>
    <property type="match status" value="1"/>
</dbReference>
<comment type="similarity">
    <text evidence="5">Belongs to the radical SAM superfamily. Anaerobic sulfatase-maturating enzyme family.</text>
</comment>
<evidence type="ECO:0000256" key="2">
    <source>
        <dbReference type="ARBA" id="ARBA00022723"/>
    </source>
</evidence>
<keyword evidence="2" id="KW-0479">Metal-binding</keyword>
<dbReference type="AlphaFoldDB" id="A0AA97DA35"/>
<dbReference type="SFLD" id="SFLDG01384">
    <property type="entry name" value="thioether_bond_formation_requi"/>
    <property type="match status" value="1"/>
</dbReference>
<dbReference type="Proteomes" id="UP001300604">
    <property type="component" value="Chromosome"/>
</dbReference>
<organism evidence="6 8">
    <name type="scientific">Caproicibacterium argilliputei</name>
    <dbReference type="NCBI Taxonomy" id="3030016"/>
    <lineage>
        <taxon>Bacteria</taxon>
        <taxon>Bacillati</taxon>
        <taxon>Bacillota</taxon>
        <taxon>Clostridia</taxon>
        <taxon>Eubacteriales</taxon>
        <taxon>Oscillospiraceae</taxon>
        <taxon>Caproicibacterium</taxon>
    </lineage>
</organism>
<proteinExistence type="inferred from homology"/>
<keyword evidence="4" id="KW-0411">Iron-sulfur</keyword>
<name>A0AA97DA35_9FIRM</name>
<evidence type="ECO:0000313" key="6">
    <source>
        <dbReference type="EMBL" id="WOC33071.1"/>
    </source>
</evidence>
<evidence type="ECO:0000313" key="7">
    <source>
        <dbReference type="EMBL" id="WOC33492.1"/>
    </source>
</evidence>
<evidence type="ECO:0000256" key="3">
    <source>
        <dbReference type="ARBA" id="ARBA00023004"/>
    </source>
</evidence>
<keyword evidence="8" id="KW-1185">Reference proteome</keyword>
<reference evidence="8" key="3">
    <citation type="submission" date="2024-06" db="EMBL/GenBank/DDBJ databases">
        <title>Caproicibacterium argilliputei sp. nov, a novel caproic acid producing anaerobic bacterium isolated from pit mud.</title>
        <authorList>
            <person name="Zeng C."/>
        </authorList>
    </citation>
    <scope>NUCLEOTIDE SEQUENCE [LARGE SCALE GENOMIC DNA]</scope>
    <source>
        <strain evidence="8">ZCY20-5</strain>
    </source>
</reference>
<dbReference type="Gene3D" id="3.20.20.70">
    <property type="entry name" value="Aldolase class I"/>
    <property type="match status" value="1"/>
</dbReference>
<evidence type="ECO:0000313" key="8">
    <source>
        <dbReference type="Proteomes" id="UP001300604"/>
    </source>
</evidence>
<dbReference type="NCBIfam" id="TIGR04115">
    <property type="entry name" value="rSAM_Cxxx_rpt"/>
    <property type="match status" value="1"/>
</dbReference>
<dbReference type="InterPro" id="IPR013785">
    <property type="entry name" value="Aldolase_TIM"/>
</dbReference>
<keyword evidence="1" id="KW-0949">S-adenosyl-L-methionine</keyword>
<dbReference type="InterPro" id="IPR026412">
    <property type="entry name" value="rSAM_Cxxx_rpt"/>
</dbReference>
<dbReference type="CDD" id="cd01335">
    <property type="entry name" value="Radical_SAM"/>
    <property type="match status" value="1"/>
</dbReference>
<dbReference type="InterPro" id="IPR058240">
    <property type="entry name" value="rSAM_sf"/>
</dbReference>
<gene>
    <name evidence="6" type="ORF">PXC00_04105</name>
    <name evidence="7" type="ORF">PXC00_06395</name>
</gene>
<dbReference type="RefSeq" id="WP_275846596.1">
    <property type="nucleotide sequence ID" value="NZ_CP135996.1"/>
</dbReference>
<dbReference type="SFLD" id="SFLDG01386">
    <property type="entry name" value="main_SPASM_domain-containing"/>
    <property type="match status" value="1"/>
</dbReference>
<sequence length="439" mass="50241">MYHRIEQYQDYIARLFPPTAKIKSGNGRVLSRTVTLQVTDACNLCCTYCYQTHKQHHVMDFNTAKEFIDMLLSDRYAYINTKNSPGIIIEFIGGEPFLAIDLISKISDYFIEQVVKQHHPWATKFMFSICSNGTLYFDPRVQGYIKKHLNHLSFSISVDGCKELHDACRVFPDGSGSYDMAIKAVNHFRSHFHGEMGSKMTLAPANIKYTAMAAENLVNLGYSQIFLNCVFEKGWTAEHAKILYQQLKKLADFLLGNNLENDIYLSIFEENLGHKMAETDNDNWCGGTGCMIAADYKGDIFPCLRYMESSLGNAQPPMVIGTVQDGIMATQKQKDCVNCLRCITRRSQSTEDCFNCPIGQGCAWCSAYNYQEFGTANHRATYICEMHKARVLANVYFWNKKYQKHKENKVFRNNVPETWALRIIDKNELDMLNILAKEN</sequence>
<dbReference type="GO" id="GO:0016491">
    <property type="term" value="F:oxidoreductase activity"/>
    <property type="evidence" value="ECO:0007669"/>
    <property type="project" value="InterPro"/>
</dbReference>
<dbReference type="InterPro" id="IPR007197">
    <property type="entry name" value="rSAM"/>
</dbReference>
<evidence type="ECO:0000256" key="1">
    <source>
        <dbReference type="ARBA" id="ARBA00022691"/>
    </source>
</evidence>
<protein>
    <submittedName>
        <fullName evidence="6">Radical SAM peptide maturase, CXXX-repeat target family</fullName>
    </submittedName>
</protein>
<evidence type="ECO:0000256" key="5">
    <source>
        <dbReference type="ARBA" id="ARBA00023601"/>
    </source>
</evidence>
<reference evidence="6 8" key="2">
    <citation type="submission" date="2024-06" db="EMBL/GenBank/DDBJ databases">
        <title>Caproicibacterium argilliputei sp. nov, a novel caproic acid producing anaerobic bacterium isolated from pit mud.</title>
        <authorList>
            <person name="Xia S."/>
        </authorList>
    </citation>
    <scope>NUCLEOTIDE SEQUENCE [LARGE SCALE GENOMIC DNA]</scope>
    <source>
        <strain evidence="6 8">ZCY20-5</strain>
    </source>
</reference>
<keyword evidence="3" id="KW-0408">Iron</keyword>
<evidence type="ECO:0000256" key="4">
    <source>
        <dbReference type="ARBA" id="ARBA00023014"/>
    </source>
</evidence>
<dbReference type="PANTHER" id="PTHR43273">
    <property type="entry name" value="ANAEROBIC SULFATASE-MATURATING ENZYME HOMOLOG ASLB-RELATED"/>
    <property type="match status" value="1"/>
</dbReference>
<accession>A0AA97DA35</accession>
<dbReference type="InterPro" id="IPR023867">
    <property type="entry name" value="Sulphatase_maturase_rSAM"/>
</dbReference>
<dbReference type="Pfam" id="PF13353">
    <property type="entry name" value="Fer4_12"/>
    <property type="match status" value="1"/>
</dbReference>
<dbReference type="SFLD" id="SFLDG01067">
    <property type="entry name" value="SPASM/twitch_domain_containing"/>
    <property type="match status" value="1"/>
</dbReference>
<dbReference type="SFLD" id="SFLDS00029">
    <property type="entry name" value="Radical_SAM"/>
    <property type="match status" value="1"/>
</dbReference>
<reference evidence="8" key="4">
    <citation type="submission" date="2024-06" db="EMBL/GenBank/DDBJ databases">
        <authorList>
            <person name="Zeng C."/>
        </authorList>
    </citation>
    <scope>NUCLEOTIDE SEQUENCE [LARGE SCALE GENOMIC DNA]</scope>
    <source>
        <strain evidence="8">ZCY20-5</strain>
    </source>
</reference>
<dbReference type="EMBL" id="CP135996">
    <property type="protein sequence ID" value="WOC33492.1"/>
    <property type="molecule type" value="Genomic_DNA"/>
</dbReference>
<reference evidence="6" key="1">
    <citation type="submission" date="2023-09" db="EMBL/GenBank/DDBJ databases">
        <authorList>
            <person name="Zeng C."/>
        </authorList>
    </citation>
    <scope>NUCLEOTIDE SEQUENCE</scope>
    <source>
        <strain evidence="6 8">ZCY20-5</strain>
    </source>
</reference>
<dbReference type="KEGG" id="carl:PXC00_04105"/>
<dbReference type="KEGG" id="carl:PXC00_06395"/>
<dbReference type="EMBL" id="CP135996">
    <property type="protein sequence ID" value="WOC33071.1"/>
    <property type="molecule type" value="Genomic_DNA"/>
</dbReference>
<dbReference type="SUPFAM" id="SSF102114">
    <property type="entry name" value="Radical SAM enzymes"/>
    <property type="match status" value="1"/>
</dbReference>